<accession>A0A163Q3U8</accession>
<keyword evidence="5 7" id="KW-1133">Transmembrane helix</keyword>
<keyword evidence="4 7" id="KW-0812">Transmembrane</keyword>
<keyword evidence="9" id="KW-1185">Reference proteome</keyword>
<comment type="caution">
    <text evidence="8">The sequence shown here is derived from an EMBL/GenBank/DDBJ whole genome shotgun (WGS) entry which is preliminary data.</text>
</comment>
<organism evidence="8 9">
    <name type="scientific">Fictibacillus phosphorivorans</name>
    <dbReference type="NCBI Taxonomy" id="1221500"/>
    <lineage>
        <taxon>Bacteria</taxon>
        <taxon>Bacillati</taxon>
        <taxon>Bacillota</taxon>
        <taxon>Bacilli</taxon>
        <taxon>Bacillales</taxon>
        <taxon>Fictibacillaceae</taxon>
        <taxon>Fictibacillus</taxon>
    </lineage>
</organism>
<dbReference type="AlphaFoldDB" id="A0A163Q3U8"/>
<protein>
    <recommendedName>
        <fullName evidence="10">Cytochrome d ubiquinol oxidase subunit II</fullName>
    </recommendedName>
</protein>
<dbReference type="GO" id="GO:0005886">
    <property type="term" value="C:plasma membrane"/>
    <property type="evidence" value="ECO:0007669"/>
    <property type="project" value="UniProtKB-SubCell"/>
</dbReference>
<dbReference type="OrthoDB" id="2416742at2"/>
<evidence type="ECO:0008006" key="10">
    <source>
        <dbReference type="Google" id="ProtNLM"/>
    </source>
</evidence>
<evidence type="ECO:0000256" key="2">
    <source>
        <dbReference type="ARBA" id="ARBA00007543"/>
    </source>
</evidence>
<feature type="transmembrane region" description="Helical" evidence="7">
    <location>
        <begin position="79"/>
        <end position="103"/>
    </location>
</feature>
<gene>
    <name evidence="8" type="ORF">AWM68_10305</name>
</gene>
<reference evidence="9" key="1">
    <citation type="submission" date="2016-01" db="EMBL/GenBank/DDBJ databases">
        <title>Draft genome of Chromobacterium sp. F49.</title>
        <authorList>
            <person name="Hong K.W."/>
        </authorList>
    </citation>
    <scope>NUCLEOTIDE SEQUENCE [LARGE SCALE GENOMIC DNA]</scope>
    <source>
        <strain evidence="9">P7IIIA</strain>
    </source>
</reference>
<feature type="transmembrane region" description="Helical" evidence="7">
    <location>
        <begin position="56"/>
        <end position="73"/>
    </location>
</feature>
<dbReference type="InterPro" id="IPR003317">
    <property type="entry name" value="Cyt-d_oxidase_su2"/>
</dbReference>
<evidence type="ECO:0000256" key="7">
    <source>
        <dbReference type="SAM" id="Phobius"/>
    </source>
</evidence>
<proteinExistence type="inferred from homology"/>
<keyword evidence="6 7" id="KW-0472">Membrane</keyword>
<evidence type="ECO:0000313" key="8">
    <source>
        <dbReference type="EMBL" id="KZE64529.1"/>
    </source>
</evidence>
<feature type="transmembrane region" description="Helical" evidence="7">
    <location>
        <begin position="115"/>
        <end position="141"/>
    </location>
</feature>
<sequence>MSEEVLAILMMWTFIFIYSIFGSIDFGAGFWAMIYNNHRTMAGRIANRFLSPTWEITNTFLVLLVVAFVGFFPKGAYTLGTVMLVPVSLILFLLAIRSAFMVFSYSVQGYRRTMFIISGISGLLIPSLLIAVLPISQGGFISVDGDTQSLLLGKLFTSPTLYLYVLFGLTSELYLSSLFLADYARVSNREEAYRLYRSNAILLGPLTLLSALFTLLFMPPESRWLIDNLMDQKIWFILSLLAFLVAYASIWWPKQNRPGIGRPRFTLLATVFQYGLASIGYGLAHLPYIVFPELTIYEAFTAKETFYSLMIMYIVGLAILAPGFYIFWRLFLKDKRYLQQD</sequence>
<evidence type="ECO:0000256" key="4">
    <source>
        <dbReference type="ARBA" id="ARBA00022692"/>
    </source>
</evidence>
<comment type="subcellular location">
    <subcellularLocation>
        <location evidence="1">Cell membrane</location>
        <topology evidence="1">Multi-pass membrane protein</topology>
    </subcellularLocation>
</comment>
<keyword evidence="3" id="KW-1003">Cell membrane</keyword>
<feature type="transmembrane region" description="Helical" evidence="7">
    <location>
        <begin position="6"/>
        <end position="35"/>
    </location>
</feature>
<dbReference type="RefSeq" id="WP_066243612.1">
    <property type="nucleotide sequence ID" value="NZ_LRFC01000037.1"/>
</dbReference>
<feature type="transmembrane region" description="Helical" evidence="7">
    <location>
        <begin position="200"/>
        <end position="219"/>
    </location>
</feature>
<feature type="transmembrane region" description="Helical" evidence="7">
    <location>
        <begin position="161"/>
        <end position="180"/>
    </location>
</feature>
<evidence type="ECO:0000313" key="9">
    <source>
        <dbReference type="Proteomes" id="UP000076567"/>
    </source>
</evidence>
<comment type="similarity">
    <text evidence="2">Belongs to the cytochrome ubiquinol oxidase subunit 2 family.</text>
</comment>
<evidence type="ECO:0000256" key="1">
    <source>
        <dbReference type="ARBA" id="ARBA00004651"/>
    </source>
</evidence>
<dbReference type="Pfam" id="PF02322">
    <property type="entry name" value="Cyt_bd_oxida_II"/>
    <property type="match status" value="1"/>
</dbReference>
<feature type="transmembrane region" description="Helical" evidence="7">
    <location>
        <begin position="306"/>
        <end position="328"/>
    </location>
</feature>
<evidence type="ECO:0000256" key="5">
    <source>
        <dbReference type="ARBA" id="ARBA00022989"/>
    </source>
</evidence>
<dbReference type="Proteomes" id="UP000076567">
    <property type="component" value="Unassembled WGS sequence"/>
</dbReference>
<dbReference type="EMBL" id="LRFC01000037">
    <property type="protein sequence ID" value="KZE64529.1"/>
    <property type="molecule type" value="Genomic_DNA"/>
</dbReference>
<evidence type="ECO:0000256" key="3">
    <source>
        <dbReference type="ARBA" id="ARBA00022475"/>
    </source>
</evidence>
<name>A0A163Q3U8_9BACL</name>
<feature type="transmembrane region" description="Helical" evidence="7">
    <location>
        <begin position="234"/>
        <end position="253"/>
    </location>
</feature>
<evidence type="ECO:0000256" key="6">
    <source>
        <dbReference type="ARBA" id="ARBA00023136"/>
    </source>
</evidence>
<feature type="transmembrane region" description="Helical" evidence="7">
    <location>
        <begin position="265"/>
        <end position="286"/>
    </location>
</feature>